<evidence type="ECO:0000313" key="2">
    <source>
        <dbReference type="Proteomes" id="UP001176961"/>
    </source>
</evidence>
<dbReference type="InterPro" id="IPR032675">
    <property type="entry name" value="LRR_dom_sf"/>
</dbReference>
<protein>
    <recommendedName>
        <fullName evidence="3">ATP synthase subunit s, mitochondrial</fullName>
    </recommendedName>
</protein>
<evidence type="ECO:0000313" key="1">
    <source>
        <dbReference type="EMBL" id="CAJ0589505.1"/>
    </source>
</evidence>
<accession>A0AA36DLW2</accession>
<reference evidence="1" key="1">
    <citation type="submission" date="2023-07" db="EMBL/GenBank/DDBJ databases">
        <authorList>
            <consortium name="CYATHOMIX"/>
        </authorList>
    </citation>
    <scope>NUCLEOTIDE SEQUENCE</scope>
    <source>
        <strain evidence="1">N/A</strain>
    </source>
</reference>
<dbReference type="AlphaFoldDB" id="A0AA36DLW2"/>
<evidence type="ECO:0008006" key="3">
    <source>
        <dbReference type="Google" id="ProtNLM"/>
    </source>
</evidence>
<dbReference type="Proteomes" id="UP001176961">
    <property type="component" value="Unassembled WGS sequence"/>
</dbReference>
<gene>
    <name evidence="1" type="ORF">CYNAS_LOCUS1488</name>
</gene>
<organism evidence="1 2">
    <name type="scientific">Cylicocyclus nassatus</name>
    <name type="common">Nematode worm</name>
    <dbReference type="NCBI Taxonomy" id="53992"/>
    <lineage>
        <taxon>Eukaryota</taxon>
        <taxon>Metazoa</taxon>
        <taxon>Ecdysozoa</taxon>
        <taxon>Nematoda</taxon>
        <taxon>Chromadorea</taxon>
        <taxon>Rhabditida</taxon>
        <taxon>Rhabditina</taxon>
        <taxon>Rhabditomorpha</taxon>
        <taxon>Strongyloidea</taxon>
        <taxon>Strongylidae</taxon>
        <taxon>Cylicocyclus</taxon>
    </lineage>
</organism>
<keyword evidence="2" id="KW-1185">Reference proteome</keyword>
<proteinExistence type="predicted"/>
<dbReference type="Gene3D" id="3.80.10.10">
    <property type="entry name" value="Ribonuclease Inhibitor"/>
    <property type="match status" value="1"/>
</dbReference>
<comment type="caution">
    <text evidence="1">The sequence shown here is derived from an EMBL/GenBank/DDBJ whole genome shotgun (WGS) entry which is preliminary data.</text>
</comment>
<name>A0AA36DLW2_CYLNA</name>
<dbReference type="SUPFAM" id="SSF52047">
    <property type="entry name" value="RNI-like"/>
    <property type="match status" value="1"/>
</dbReference>
<dbReference type="EMBL" id="CATQJL010000001">
    <property type="protein sequence ID" value="CAJ0589505.1"/>
    <property type="molecule type" value="Genomic_DNA"/>
</dbReference>
<sequence length="263" mass="30460">MLSSVHCLRRAILLNREWISFTGYPITVTQTRSSRMMPAFKIYSLRRRLAEFLSNKFDEKRVNEIGPDLACLEWLMECGSTEVLMSDEQRITSIHQMKKYIKKKLEEKGSTVPVSTIGSELEYELKWKHVPHVHIVKVDASDSAIADEGFKYFHDLKRLEALKLNFCDYFGDEAIRELALGRPAATLRDIEIVLNPSISDGAVYWLSRLKALHRAHFYFLPYVSNRHSFIRQLKLAVPRCKVTFPEAVHVGYGYEDETKTKKS</sequence>